<feature type="region of interest" description="Disordered" evidence="6">
    <location>
        <begin position="395"/>
        <end position="415"/>
    </location>
</feature>
<accession>A0A507C1Y9</accession>
<dbReference type="Proteomes" id="UP000320475">
    <property type="component" value="Unassembled WGS sequence"/>
</dbReference>
<evidence type="ECO:0000313" key="8">
    <source>
        <dbReference type="EMBL" id="TPX33441.1"/>
    </source>
</evidence>
<sequence length="571" mass="63046">MLIGREEYQTKERHIRFNWTLMDKRIMSWSLEYALVEYNLAFYQPLPGNKFECRDGSATLPYSAVNDDYCDCRDSSDEPGTSACSMATFYCQNAGHIAGTIPSSRVNDGVCDPECCDGSDEWNSSIKCPNICQQVEESYRKKLEAQERIRKEGQAQRREYIKLGKKAKVAMIAQIKKLEEELKKDAETLQQLQFAKETAEKAEEAKREAEEQIAKEAQDLYDGLDDECKSKSTSIAATIRAIHHATGGLVKPGPPTGSDGDLEREESDGVASDDGVDSSETTPAFLAQPAALPSVSPDTATLAFSPQPISDSASKRETPYMHPCDDIGTPFTKCLTTTISDSIESLRNSITTPFYWKGWSSLKRSFYKMMGELPSEPPDFSHLSSDVTRARDTYNEFEKKKNEKEQKLRDLKSKAGKDFGPAGEWGSLDGKCFSGDSAEYTYEVCLMDKVLQKQGSGYSIDLGKFSRWGGRDSSALPGNQKYTRMMYEDGLACWNGPARSTEVVIECGAKNAVVSVSEPSKCEYLVYIASPAACVDPSGVEDSFESADHTEMVGVVAEGVDAAVPVFHPDL</sequence>
<dbReference type="OrthoDB" id="28322at2759"/>
<evidence type="ECO:0000259" key="7">
    <source>
        <dbReference type="PROSITE" id="PS51914"/>
    </source>
</evidence>
<proteinExistence type="predicted"/>
<dbReference type="InterPro" id="IPR009011">
    <property type="entry name" value="Man6P_isomerase_rcpt-bd_dom_sf"/>
</dbReference>
<dbReference type="Pfam" id="PF12999">
    <property type="entry name" value="PRKCSH-like"/>
    <property type="match status" value="1"/>
</dbReference>
<evidence type="ECO:0000313" key="11">
    <source>
        <dbReference type="Proteomes" id="UP000320475"/>
    </source>
</evidence>
<protein>
    <recommendedName>
        <fullName evidence="1">Glucosidase 2 subunit beta</fullName>
    </recommendedName>
</protein>
<name>A0A507C1Y9_9FUNG</name>
<keyword evidence="5" id="KW-0175">Coiled coil</keyword>
<dbReference type="Proteomes" id="UP000317494">
    <property type="component" value="Unassembled WGS sequence"/>
</dbReference>
<feature type="domain" description="MRH" evidence="7">
    <location>
        <begin position="430"/>
        <end position="536"/>
    </location>
</feature>
<feature type="region of interest" description="Disordered" evidence="6">
    <location>
        <begin position="296"/>
        <end position="318"/>
    </location>
</feature>
<keyword evidence="3" id="KW-0256">Endoplasmic reticulum</keyword>
<keyword evidence="10" id="KW-1185">Reference proteome</keyword>
<dbReference type="GO" id="GO:0017177">
    <property type="term" value="C:glucosidase II complex"/>
    <property type="evidence" value="ECO:0007669"/>
    <property type="project" value="TreeGrafter"/>
</dbReference>
<dbReference type="VEuPathDB" id="FungiDB:SeMB42_g07469"/>
<feature type="compositionally biased region" description="Polar residues" evidence="6">
    <location>
        <begin position="296"/>
        <end position="312"/>
    </location>
</feature>
<comment type="caution">
    <text evidence="8">The sequence shown here is derived from an EMBL/GenBank/DDBJ whole genome shotgun (WGS) entry which is preliminary data.</text>
</comment>
<evidence type="ECO:0000256" key="2">
    <source>
        <dbReference type="ARBA" id="ARBA00022729"/>
    </source>
</evidence>
<dbReference type="Gene3D" id="2.70.130.10">
    <property type="entry name" value="Mannose-6-phosphate receptor binding domain"/>
    <property type="match status" value="1"/>
</dbReference>
<dbReference type="InterPro" id="IPR044865">
    <property type="entry name" value="MRH_dom"/>
</dbReference>
<dbReference type="InterPro" id="IPR036607">
    <property type="entry name" value="PRKCSH"/>
</dbReference>
<dbReference type="SUPFAM" id="SSF57424">
    <property type="entry name" value="LDL receptor-like module"/>
    <property type="match status" value="1"/>
</dbReference>
<organism evidence="8 10">
    <name type="scientific">Synchytrium endobioticum</name>
    <dbReference type="NCBI Taxonomy" id="286115"/>
    <lineage>
        <taxon>Eukaryota</taxon>
        <taxon>Fungi</taxon>
        <taxon>Fungi incertae sedis</taxon>
        <taxon>Chytridiomycota</taxon>
        <taxon>Chytridiomycota incertae sedis</taxon>
        <taxon>Chytridiomycetes</taxon>
        <taxon>Synchytriales</taxon>
        <taxon>Synchytriaceae</taxon>
        <taxon>Synchytrium</taxon>
    </lineage>
</organism>
<gene>
    <name evidence="9" type="ORF">SeLEV6574_g01031</name>
    <name evidence="8" type="ORF">SeMB42_g07469</name>
</gene>
<dbReference type="EMBL" id="QEAN01000533">
    <property type="protein sequence ID" value="TPX33441.1"/>
    <property type="molecule type" value="Genomic_DNA"/>
</dbReference>
<dbReference type="InterPro" id="IPR036055">
    <property type="entry name" value="LDL_receptor-like_sf"/>
</dbReference>
<dbReference type="AlphaFoldDB" id="A0A507C1Y9"/>
<evidence type="ECO:0000256" key="5">
    <source>
        <dbReference type="SAM" id="Coils"/>
    </source>
</evidence>
<evidence type="ECO:0000256" key="3">
    <source>
        <dbReference type="ARBA" id="ARBA00022824"/>
    </source>
</evidence>
<dbReference type="InterPro" id="IPR039794">
    <property type="entry name" value="Gtb1-like"/>
</dbReference>
<dbReference type="PANTHER" id="PTHR12630:SF1">
    <property type="entry name" value="GLUCOSIDASE 2 SUBUNIT BETA"/>
    <property type="match status" value="1"/>
</dbReference>
<evidence type="ECO:0000256" key="1">
    <source>
        <dbReference type="ARBA" id="ARBA00022387"/>
    </source>
</evidence>
<dbReference type="GO" id="GO:0006491">
    <property type="term" value="P:N-glycan processing"/>
    <property type="evidence" value="ECO:0007669"/>
    <property type="project" value="TreeGrafter"/>
</dbReference>
<evidence type="ECO:0000256" key="4">
    <source>
        <dbReference type="ARBA" id="ARBA00023157"/>
    </source>
</evidence>
<keyword evidence="4" id="KW-1015">Disulfide bond</keyword>
<evidence type="ECO:0000313" key="9">
    <source>
        <dbReference type="EMBL" id="TPX50197.1"/>
    </source>
</evidence>
<dbReference type="PANTHER" id="PTHR12630">
    <property type="entry name" value="N-LINKED OLIGOSACCHARIDE PROCESSING"/>
    <property type="match status" value="1"/>
</dbReference>
<keyword evidence="2" id="KW-0732">Signal</keyword>
<dbReference type="PROSITE" id="PS51914">
    <property type="entry name" value="MRH"/>
    <property type="match status" value="1"/>
</dbReference>
<evidence type="ECO:0000256" key="6">
    <source>
        <dbReference type="SAM" id="MobiDB-lite"/>
    </source>
</evidence>
<dbReference type="Pfam" id="PF13015">
    <property type="entry name" value="PRKCSH_1"/>
    <property type="match status" value="1"/>
</dbReference>
<feature type="region of interest" description="Disordered" evidence="6">
    <location>
        <begin position="246"/>
        <end position="281"/>
    </location>
</feature>
<evidence type="ECO:0000313" key="10">
    <source>
        <dbReference type="Proteomes" id="UP000317494"/>
    </source>
</evidence>
<dbReference type="InterPro" id="IPR028146">
    <property type="entry name" value="PRKCSH_N"/>
</dbReference>
<dbReference type="SUPFAM" id="SSF50911">
    <property type="entry name" value="Mannose 6-phosphate receptor domain"/>
    <property type="match status" value="1"/>
</dbReference>
<feature type="coiled-coil region" evidence="5">
    <location>
        <begin position="168"/>
        <end position="227"/>
    </location>
</feature>
<reference evidence="10 11" key="1">
    <citation type="journal article" date="2019" name="Sci. Rep.">
        <title>Comparative genomics of chytrid fungi reveal insights into the obligate biotrophic and pathogenic lifestyle of Synchytrium endobioticum.</title>
        <authorList>
            <person name="van de Vossenberg B.T.L.H."/>
            <person name="Warris S."/>
            <person name="Nguyen H.D.T."/>
            <person name="van Gent-Pelzer M.P.E."/>
            <person name="Joly D.L."/>
            <person name="van de Geest H.C."/>
            <person name="Bonants P.J.M."/>
            <person name="Smith D.S."/>
            <person name="Levesque C.A."/>
            <person name="van der Lee T.A.J."/>
        </authorList>
    </citation>
    <scope>NUCLEOTIDE SEQUENCE [LARGE SCALE GENOMIC DNA]</scope>
    <source>
        <strain evidence="9 11">LEV6574</strain>
        <strain evidence="8 10">MB42</strain>
    </source>
</reference>
<dbReference type="EMBL" id="QEAM01000021">
    <property type="protein sequence ID" value="TPX50197.1"/>
    <property type="molecule type" value="Genomic_DNA"/>
</dbReference>
<dbReference type="STRING" id="286115.A0A507C1Y9"/>